<organism evidence="2 3">
    <name type="scientific">Neolewinella maritima</name>
    <dbReference type="NCBI Taxonomy" id="1383882"/>
    <lineage>
        <taxon>Bacteria</taxon>
        <taxon>Pseudomonadati</taxon>
        <taxon>Bacteroidota</taxon>
        <taxon>Saprospiria</taxon>
        <taxon>Saprospirales</taxon>
        <taxon>Lewinellaceae</taxon>
        <taxon>Neolewinella</taxon>
    </lineage>
</organism>
<keyword evidence="1" id="KW-1133">Transmembrane helix</keyword>
<evidence type="ECO:0008006" key="4">
    <source>
        <dbReference type="Google" id="ProtNLM"/>
    </source>
</evidence>
<keyword evidence="1" id="KW-0812">Transmembrane</keyword>
<comment type="caution">
    <text evidence="2">The sequence shown here is derived from an EMBL/GenBank/DDBJ whole genome shotgun (WGS) entry which is preliminary data.</text>
</comment>
<keyword evidence="1" id="KW-0472">Membrane</keyword>
<feature type="transmembrane region" description="Helical" evidence="1">
    <location>
        <begin position="121"/>
        <end position="143"/>
    </location>
</feature>
<feature type="transmembrane region" description="Helical" evidence="1">
    <location>
        <begin position="88"/>
        <end position="109"/>
    </location>
</feature>
<keyword evidence="3" id="KW-1185">Reference proteome</keyword>
<evidence type="ECO:0000256" key="1">
    <source>
        <dbReference type="SAM" id="Phobius"/>
    </source>
</evidence>
<accession>A0ABM9AXK4</accession>
<gene>
    <name evidence="2" type="ORF">LEM8419_00739</name>
</gene>
<evidence type="ECO:0000313" key="2">
    <source>
        <dbReference type="EMBL" id="CAH0999439.1"/>
    </source>
</evidence>
<evidence type="ECO:0000313" key="3">
    <source>
        <dbReference type="Proteomes" id="UP000837803"/>
    </source>
</evidence>
<dbReference type="EMBL" id="CAKLPZ010000001">
    <property type="protein sequence ID" value="CAH0999439.1"/>
    <property type="molecule type" value="Genomic_DNA"/>
</dbReference>
<reference evidence="2" key="1">
    <citation type="submission" date="2021-12" db="EMBL/GenBank/DDBJ databases">
        <authorList>
            <person name="Rodrigo-Torres L."/>
            <person name="Arahal R. D."/>
            <person name="Lucena T."/>
        </authorList>
    </citation>
    <scope>NUCLEOTIDE SEQUENCE</scope>
    <source>
        <strain evidence="2">CECT 8419</strain>
    </source>
</reference>
<sequence length="497" mass="56599">MCDFYRPMPYTEQQIRGLAINFLRFHYKLRPRYLGSDGTRITDRPHYYQGVLIDARLAYQRPDRSYFTATVEATSLDRQHEILYQTNYWRIGVHALVWTLVTAALITWLGSWVPEWNLFRLFGLPTAYLVLASLLVALFLAISTGLSRLKRYRYIYAVDQFKRFYADAQWVAYDTAIFAADSWRTRRRYRELERQCVKYGFGLLAVEADKVVRNVMSPSQVDQFAGSRIKLPRWLARAEVVTTPPPTQTALQPVRRARPQVLRKLGRRAVLLRARGRRAYRSLFPSGMRRRPGYYTLGAWVLVLGVPALVGLGWGVYRQAAYSPVAEEGGRGAGPDLAMLETGRTPAPPLEIEEGEYRRRDDSFTLTELSINVPEGGLIAEADIADTDSLRRYRLDADGVATVDYACLPLYTLGEPVFILLFGRYASFGAAREWALELNRLYQSPVTVAAGDCVEAPGTTDYLLYIDGPTREEGAANLMARQFQRRSGLEVEIVEIR</sequence>
<feature type="transmembrane region" description="Helical" evidence="1">
    <location>
        <begin position="294"/>
        <end position="317"/>
    </location>
</feature>
<protein>
    <recommendedName>
        <fullName evidence="4">SPOR domain-containing protein</fullName>
    </recommendedName>
</protein>
<proteinExistence type="predicted"/>
<dbReference type="Proteomes" id="UP000837803">
    <property type="component" value="Unassembled WGS sequence"/>
</dbReference>
<name>A0ABM9AXK4_9BACT</name>